<proteinExistence type="predicted"/>
<protein>
    <submittedName>
        <fullName evidence="4">DUF3131 domain-containing protein</fullName>
    </submittedName>
</protein>
<feature type="chain" id="PRO_5020542157" evidence="2">
    <location>
        <begin position="31"/>
        <end position="583"/>
    </location>
</feature>
<evidence type="ECO:0000259" key="3">
    <source>
        <dbReference type="Pfam" id="PF11329"/>
    </source>
</evidence>
<gene>
    <name evidence="4" type="ORF">FCL42_07640</name>
</gene>
<comment type="caution">
    <text evidence="4">The sequence shown here is derived from an EMBL/GenBank/DDBJ whole genome shotgun (WGS) entry which is preliminary data.</text>
</comment>
<name>A0A4U1BRM9_9GAMM</name>
<sequence length="583" mass="65614">MRFLPQLWGVLAHLAVISGLSLGLASDVVATDTPSPPQTQPQESTKPKQATSKQEAAPMRLGNKSQASSKVTEHTTDIQQIQLPGASRLSLGRKQIQPPPQSPPQSPQQPPEPESKPARQPPLTKPLVKVASKPSTENAKILTQALTDSPLPKEQVKVTTPRRAAMLELLEQQSPEFTIAEQAEPESLLSLPKLGQGRFEELLSVHRNMAIAAWEYFDSQYQPQTGLINSVKGYKETTLWDVASAIGGTVAGYELALIEQDEFKQRIGTLLDTLGSMPLYNHHLPARNYHTDTGLPVTNKRNRLKNGSGWSALDIARTLGWLAILEKRHPQFQPQIAKISQHWQLKSLIKDGDITGARYNGVRERRYQEGRYGYEQYAAAALSLWQLESPNAKDTSDMNTTELQQLMVTVDNRNVPFLTSDPFYLALIELGPAAEFLAQDSATIYELHRRRWQQENQIWCFGEDASQHPPWFLYNNLWYQGKAWHSTDYRGQTSKHTQTLSAKCALSWAVLSQDEFGEELWFQARQLFRKEGWFTGRFDDRSVNASHNLNTHAVILTALLYIHNGNQPLIIPNVVVPEQETRL</sequence>
<dbReference type="InterPro" id="IPR021478">
    <property type="entry name" value="DUF3131"/>
</dbReference>
<dbReference type="AlphaFoldDB" id="A0A4U1BRM9"/>
<dbReference type="OrthoDB" id="9147113at2"/>
<dbReference type="RefSeq" id="WP_136862808.1">
    <property type="nucleotide sequence ID" value="NZ_SWCJ01000004.1"/>
</dbReference>
<dbReference type="Pfam" id="PF11329">
    <property type="entry name" value="DUF3131"/>
    <property type="match status" value="1"/>
</dbReference>
<evidence type="ECO:0000256" key="1">
    <source>
        <dbReference type="SAM" id="MobiDB-lite"/>
    </source>
</evidence>
<evidence type="ECO:0000256" key="2">
    <source>
        <dbReference type="SAM" id="SignalP"/>
    </source>
</evidence>
<dbReference type="Proteomes" id="UP000305675">
    <property type="component" value="Unassembled WGS sequence"/>
</dbReference>
<feature type="region of interest" description="Disordered" evidence="1">
    <location>
        <begin position="31"/>
        <end position="135"/>
    </location>
</feature>
<feature type="signal peptide" evidence="2">
    <location>
        <begin position="1"/>
        <end position="30"/>
    </location>
</feature>
<keyword evidence="5" id="KW-1185">Reference proteome</keyword>
<accession>A0A4U1BRM9</accession>
<keyword evidence="2" id="KW-0732">Signal</keyword>
<feature type="compositionally biased region" description="Low complexity" evidence="1">
    <location>
        <begin position="40"/>
        <end position="49"/>
    </location>
</feature>
<feature type="domain" description="DUF3131" evidence="3">
    <location>
        <begin position="209"/>
        <end position="564"/>
    </location>
</feature>
<reference evidence="4 5" key="1">
    <citation type="submission" date="2019-04" db="EMBL/GenBank/DDBJ databases">
        <authorList>
            <person name="Hwang J.C."/>
        </authorList>
    </citation>
    <scope>NUCLEOTIDE SEQUENCE [LARGE SCALE GENOMIC DNA]</scope>
    <source>
        <strain evidence="4 5">IMCC35002</strain>
    </source>
</reference>
<feature type="compositionally biased region" description="Pro residues" evidence="1">
    <location>
        <begin position="97"/>
        <end position="112"/>
    </location>
</feature>
<evidence type="ECO:0000313" key="4">
    <source>
        <dbReference type="EMBL" id="TKB56079.1"/>
    </source>
</evidence>
<evidence type="ECO:0000313" key="5">
    <source>
        <dbReference type="Proteomes" id="UP000305675"/>
    </source>
</evidence>
<organism evidence="4 5">
    <name type="scientific">Ferrimonas aestuarii</name>
    <dbReference type="NCBI Taxonomy" id="2569539"/>
    <lineage>
        <taxon>Bacteria</taxon>
        <taxon>Pseudomonadati</taxon>
        <taxon>Pseudomonadota</taxon>
        <taxon>Gammaproteobacteria</taxon>
        <taxon>Alteromonadales</taxon>
        <taxon>Ferrimonadaceae</taxon>
        <taxon>Ferrimonas</taxon>
    </lineage>
</organism>
<dbReference type="Gene3D" id="1.50.10.140">
    <property type="match status" value="1"/>
</dbReference>
<dbReference type="EMBL" id="SWCJ01000004">
    <property type="protein sequence ID" value="TKB56079.1"/>
    <property type="molecule type" value="Genomic_DNA"/>
</dbReference>